<dbReference type="SUPFAM" id="SSF49854">
    <property type="entry name" value="Spermadhesin, CUB domain"/>
    <property type="match status" value="1"/>
</dbReference>
<protein>
    <recommendedName>
        <fullName evidence="4">CUB domain-containing protein</fullName>
    </recommendedName>
</protein>
<evidence type="ECO:0000259" key="4">
    <source>
        <dbReference type="PROSITE" id="PS01180"/>
    </source>
</evidence>
<reference evidence="5 6" key="2">
    <citation type="journal article" date="2008" name="Bioinformatics">
        <title>Assembly reconciliation.</title>
        <authorList>
            <person name="Zimin A.V."/>
            <person name="Smith D.R."/>
            <person name="Sutton G."/>
            <person name="Yorke J.A."/>
        </authorList>
    </citation>
    <scope>NUCLEOTIDE SEQUENCE [LARGE SCALE GENOMIC DNA]</scope>
    <source>
        <strain evidence="5 6">TSC#14021-0224.01</strain>
    </source>
</reference>
<dbReference type="AlphaFoldDB" id="B3NAP3"/>
<evidence type="ECO:0000313" key="6">
    <source>
        <dbReference type="Proteomes" id="UP000008711"/>
    </source>
</evidence>
<sequence length="752" mass="80585">MFYSTASKAEPSVFKFLLNRAASSHLEDGDGRTYHSTSHRIARANKIIGEESQLNTRGISVDMDMEAIKALTSSQNLANQSDSNWESKCTAKAFFSQKCSVSKKKVTGAGCSHLLPSLFAALCLLIIQVGLANETAWPPMRHYDIWDDHLGEPGGLEEDSLAEEADFRLQTRVQEELDMDMSLQDISDRNYSQTNSRQGKVIHLFPVPVDGYCTSNDGRRIGNCLNAYECRQKDGQAKGECAMGFGVCCVFLASCNTTISNNMTYIVSPGFPSFMPSNFTGCSLRVKMMSDEISQVRIDFHHFTLGQPNRRTGVCEGDVFTIGGGPGGNFSLCGQNSGQHLYYNVGARAAPRQSTLYGSLRPVDASSDTSNSTSTGDRFIDISLSLSSRLLPLRIWEMSVVQIPFSQRAPAGCLQYHTGTEGVMQTFNYAENGRHLANQNYRICVRQELDMCSIMYQPCDEQSFRIGGGGRMASRGDGTTEGAATPGTSSPATAQSDAAGGTASTLGNAAVTTTAPTSSTLMQMIANMANSTSTSLMTMMTGNSTLGASSVSTASTTSSSPSNAAMSTTTTSTTATPLRSSTEASTTSATPASSPASDDVEGSGGEVGDDEDDDGGFLFFRSRPTTEGPAVSRRPRPSGGFDIMGIIRNAIDLPLKWRRRQARQFFSTCSDRITMPCIIEDFIGTGLGPLPGCEPIHCGAQFCSSGVWPCRIESTVTPFYIGVHFGNGQGSGKANAEDNVGACLRYSQVQCM</sequence>
<dbReference type="Proteomes" id="UP000008711">
    <property type="component" value="Unassembled WGS sequence"/>
</dbReference>
<dbReference type="InterPro" id="IPR000859">
    <property type="entry name" value="CUB_dom"/>
</dbReference>
<keyword evidence="1 2" id="KW-1015">Disulfide bond</keyword>
<dbReference type="eggNOG" id="ENOG502RX7D">
    <property type="taxonomic scope" value="Eukaryota"/>
</dbReference>
<comment type="caution">
    <text evidence="2">Lacks conserved residue(s) required for the propagation of feature annotation.</text>
</comment>
<dbReference type="PANTHER" id="PTHR33236:SF4">
    <property type="entry name" value="CUB DOMAIN-CONTAINING PROTEIN"/>
    <property type="match status" value="1"/>
</dbReference>
<feature type="compositionally biased region" description="Low complexity" evidence="3">
    <location>
        <begin position="472"/>
        <end position="494"/>
    </location>
</feature>
<gene>
    <name evidence="5" type="primary">Dere\GG24910</name>
    <name evidence="5" type="synonym">dere_GLEANR_9593</name>
    <name evidence="5" type="synonym">GG24910</name>
    <name evidence="5" type="ORF">Dere_GG24910</name>
</gene>
<feature type="region of interest" description="Disordered" evidence="3">
    <location>
        <begin position="467"/>
        <end position="505"/>
    </location>
</feature>
<evidence type="ECO:0000256" key="3">
    <source>
        <dbReference type="SAM" id="MobiDB-lite"/>
    </source>
</evidence>
<dbReference type="PROSITE" id="PS01180">
    <property type="entry name" value="CUB"/>
    <property type="match status" value="1"/>
</dbReference>
<dbReference type="HOGENOM" id="CLU_022631_2_1_1"/>
<dbReference type="InterPro" id="IPR035914">
    <property type="entry name" value="Sperma_CUB_dom_sf"/>
</dbReference>
<dbReference type="Pfam" id="PF26080">
    <property type="entry name" value="CUB_animal"/>
    <property type="match status" value="2"/>
</dbReference>
<proteinExistence type="predicted"/>
<dbReference type="EMBL" id="CH954177">
    <property type="protein sequence ID" value="EDV57566.2"/>
    <property type="molecule type" value="Genomic_DNA"/>
</dbReference>
<reference evidence="5 6" key="1">
    <citation type="journal article" date="2007" name="Nature">
        <title>Evolution of genes and genomes on the Drosophila phylogeny.</title>
        <authorList>
            <consortium name="Drosophila 12 Genomes Consortium"/>
            <person name="Clark A.G."/>
            <person name="Eisen M.B."/>
            <person name="Smith D.R."/>
            <person name="Bergman C.M."/>
            <person name="Oliver B."/>
            <person name="Markow T.A."/>
            <person name="Kaufman T.C."/>
            <person name="Kellis M."/>
            <person name="Gelbart W."/>
            <person name="Iyer V.N."/>
            <person name="Pollard D.A."/>
            <person name="Sackton T.B."/>
            <person name="Larracuente A.M."/>
            <person name="Singh N.D."/>
            <person name="Abad J.P."/>
            <person name="Abt D.N."/>
            <person name="Adryan B."/>
            <person name="Aguade M."/>
            <person name="Akashi H."/>
            <person name="Anderson W.W."/>
            <person name="Aquadro C.F."/>
            <person name="Ardell D.H."/>
            <person name="Arguello R."/>
            <person name="Artieri C.G."/>
            <person name="Barbash D.A."/>
            <person name="Barker D."/>
            <person name="Barsanti P."/>
            <person name="Batterham P."/>
            <person name="Batzoglou S."/>
            <person name="Begun D."/>
            <person name="Bhutkar A."/>
            <person name="Blanco E."/>
            <person name="Bosak S.A."/>
            <person name="Bradley R.K."/>
            <person name="Brand A.D."/>
            <person name="Brent M.R."/>
            <person name="Brooks A.N."/>
            <person name="Brown R.H."/>
            <person name="Butlin R.K."/>
            <person name="Caggese C."/>
            <person name="Calvi B.R."/>
            <person name="Bernardo de Carvalho A."/>
            <person name="Caspi A."/>
            <person name="Castrezana S."/>
            <person name="Celniker S.E."/>
            <person name="Chang J.L."/>
            <person name="Chapple C."/>
            <person name="Chatterji S."/>
            <person name="Chinwalla A."/>
            <person name="Civetta A."/>
            <person name="Clifton S.W."/>
            <person name="Comeron J.M."/>
            <person name="Costello J.C."/>
            <person name="Coyne J.A."/>
            <person name="Daub J."/>
            <person name="David R.G."/>
            <person name="Delcher A.L."/>
            <person name="Delehaunty K."/>
            <person name="Do C.B."/>
            <person name="Ebling H."/>
            <person name="Edwards K."/>
            <person name="Eickbush T."/>
            <person name="Evans J.D."/>
            <person name="Filipski A."/>
            <person name="Findeiss S."/>
            <person name="Freyhult E."/>
            <person name="Fulton L."/>
            <person name="Fulton R."/>
            <person name="Garcia A.C."/>
            <person name="Gardiner A."/>
            <person name="Garfield D.A."/>
            <person name="Garvin B.E."/>
            <person name="Gibson G."/>
            <person name="Gilbert D."/>
            <person name="Gnerre S."/>
            <person name="Godfrey J."/>
            <person name="Good R."/>
            <person name="Gotea V."/>
            <person name="Gravely B."/>
            <person name="Greenberg A.J."/>
            <person name="Griffiths-Jones S."/>
            <person name="Gross S."/>
            <person name="Guigo R."/>
            <person name="Gustafson E.A."/>
            <person name="Haerty W."/>
            <person name="Hahn M.W."/>
            <person name="Halligan D.L."/>
            <person name="Halpern A.L."/>
            <person name="Halter G.M."/>
            <person name="Han M.V."/>
            <person name="Heger A."/>
            <person name="Hillier L."/>
            <person name="Hinrichs A.S."/>
            <person name="Holmes I."/>
            <person name="Hoskins R.A."/>
            <person name="Hubisz M.J."/>
            <person name="Hultmark D."/>
            <person name="Huntley M.A."/>
            <person name="Jaffe D.B."/>
            <person name="Jagadeeshan S."/>
            <person name="Jeck W.R."/>
            <person name="Johnson J."/>
            <person name="Jones C.D."/>
            <person name="Jordan W.C."/>
            <person name="Karpen G.H."/>
            <person name="Kataoka E."/>
            <person name="Keightley P.D."/>
            <person name="Kheradpour P."/>
            <person name="Kirkness E.F."/>
            <person name="Koerich L.B."/>
            <person name="Kristiansen K."/>
            <person name="Kudrna D."/>
            <person name="Kulathinal R.J."/>
            <person name="Kumar S."/>
            <person name="Kwok R."/>
            <person name="Lander E."/>
            <person name="Langley C.H."/>
            <person name="Lapoint R."/>
            <person name="Lazzaro B.P."/>
            <person name="Lee S.J."/>
            <person name="Levesque L."/>
            <person name="Li R."/>
            <person name="Lin C.F."/>
            <person name="Lin M.F."/>
            <person name="Lindblad-Toh K."/>
            <person name="Llopart A."/>
            <person name="Long M."/>
            <person name="Low L."/>
            <person name="Lozovsky E."/>
            <person name="Lu J."/>
            <person name="Luo M."/>
            <person name="Machado C.A."/>
            <person name="Makalowski W."/>
            <person name="Marzo M."/>
            <person name="Matsuda M."/>
            <person name="Matzkin L."/>
            <person name="McAllister B."/>
            <person name="McBride C.S."/>
            <person name="McKernan B."/>
            <person name="McKernan K."/>
            <person name="Mendez-Lago M."/>
            <person name="Minx P."/>
            <person name="Mollenhauer M.U."/>
            <person name="Montooth K."/>
            <person name="Mount S.M."/>
            <person name="Mu X."/>
            <person name="Myers E."/>
            <person name="Negre B."/>
            <person name="Newfeld S."/>
            <person name="Nielsen R."/>
            <person name="Noor M.A."/>
            <person name="O'Grady P."/>
            <person name="Pachter L."/>
            <person name="Papaceit M."/>
            <person name="Parisi M.J."/>
            <person name="Parisi M."/>
            <person name="Parts L."/>
            <person name="Pedersen J.S."/>
            <person name="Pesole G."/>
            <person name="Phillippy A.M."/>
            <person name="Ponting C.P."/>
            <person name="Pop M."/>
            <person name="Porcelli D."/>
            <person name="Powell J.R."/>
            <person name="Prohaska S."/>
            <person name="Pruitt K."/>
            <person name="Puig M."/>
            <person name="Quesneville H."/>
            <person name="Ram K.R."/>
            <person name="Rand D."/>
            <person name="Rasmussen M.D."/>
            <person name="Reed L.K."/>
            <person name="Reenan R."/>
            <person name="Reily A."/>
            <person name="Remington K.A."/>
            <person name="Rieger T.T."/>
            <person name="Ritchie M.G."/>
            <person name="Robin C."/>
            <person name="Rogers Y.H."/>
            <person name="Rohde C."/>
            <person name="Rozas J."/>
            <person name="Rubenfield M.J."/>
            <person name="Ruiz A."/>
            <person name="Russo S."/>
            <person name="Salzberg S.L."/>
            <person name="Sanchez-Gracia A."/>
            <person name="Saranga D.J."/>
            <person name="Sato H."/>
            <person name="Schaeffer S.W."/>
            <person name="Schatz M.C."/>
            <person name="Schlenke T."/>
            <person name="Schwartz R."/>
            <person name="Segarra C."/>
            <person name="Singh R.S."/>
            <person name="Sirot L."/>
            <person name="Sirota M."/>
            <person name="Sisneros N.B."/>
            <person name="Smith C.D."/>
            <person name="Smith T.F."/>
            <person name="Spieth J."/>
            <person name="Stage D.E."/>
            <person name="Stark A."/>
            <person name="Stephan W."/>
            <person name="Strausberg R.L."/>
            <person name="Strempel S."/>
            <person name="Sturgill D."/>
            <person name="Sutton G."/>
            <person name="Sutton G.G."/>
            <person name="Tao W."/>
            <person name="Teichmann S."/>
            <person name="Tobari Y.N."/>
            <person name="Tomimura Y."/>
            <person name="Tsolas J.M."/>
            <person name="Valente V.L."/>
            <person name="Venter E."/>
            <person name="Venter J.C."/>
            <person name="Vicario S."/>
            <person name="Vieira F.G."/>
            <person name="Vilella A.J."/>
            <person name="Villasante A."/>
            <person name="Walenz B."/>
            <person name="Wang J."/>
            <person name="Wasserman M."/>
            <person name="Watts T."/>
            <person name="Wilson D."/>
            <person name="Wilson R.K."/>
            <person name="Wing R.A."/>
            <person name="Wolfner M.F."/>
            <person name="Wong A."/>
            <person name="Wong G.K."/>
            <person name="Wu C.I."/>
            <person name="Wu G."/>
            <person name="Yamamoto D."/>
            <person name="Yang H.P."/>
            <person name="Yang S.P."/>
            <person name="Yorke J.A."/>
            <person name="Yoshida K."/>
            <person name="Zdobnov E."/>
            <person name="Zhang P."/>
            <person name="Zhang Y."/>
            <person name="Zimin A.V."/>
            <person name="Baldwin J."/>
            <person name="Abdouelleil A."/>
            <person name="Abdulkadir J."/>
            <person name="Abebe A."/>
            <person name="Abera B."/>
            <person name="Abreu J."/>
            <person name="Acer S.C."/>
            <person name="Aftuck L."/>
            <person name="Alexander A."/>
            <person name="An P."/>
            <person name="Anderson E."/>
            <person name="Anderson S."/>
            <person name="Arachi H."/>
            <person name="Azer M."/>
            <person name="Bachantsang P."/>
            <person name="Barry A."/>
            <person name="Bayul T."/>
            <person name="Berlin A."/>
            <person name="Bessette D."/>
            <person name="Bloom T."/>
            <person name="Blye J."/>
            <person name="Boguslavskiy L."/>
            <person name="Bonnet C."/>
            <person name="Boukhgalter B."/>
            <person name="Bourzgui I."/>
            <person name="Brown A."/>
            <person name="Cahill P."/>
            <person name="Channer S."/>
            <person name="Cheshatsang Y."/>
            <person name="Chuda L."/>
            <person name="Citroen M."/>
            <person name="Collymore A."/>
            <person name="Cooke P."/>
            <person name="Costello M."/>
            <person name="D'Aco K."/>
            <person name="Daza R."/>
            <person name="De Haan G."/>
            <person name="DeGray S."/>
            <person name="DeMaso C."/>
            <person name="Dhargay N."/>
            <person name="Dooley K."/>
            <person name="Dooley E."/>
            <person name="Doricent M."/>
            <person name="Dorje P."/>
            <person name="Dorjee K."/>
            <person name="Dupes A."/>
            <person name="Elong R."/>
            <person name="Falk J."/>
            <person name="Farina A."/>
            <person name="Faro S."/>
            <person name="Ferguson D."/>
            <person name="Fisher S."/>
            <person name="Foley C.D."/>
            <person name="Franke A."/>
            <person name="Friedrich D."/>
            <person name="Gadbois L."/>
            <person name="Gearin G."/>
            <person name="Gearin C.R."/>
            <person name="Giannoukos G."/>
            <person name="Goode T."/>
            <person name="Graham J."/>
            <person name="Grandbois E."/>
            <person name="Grewal S."/>
            <person name="Gyaltsen K."/>
            <person name="Hafez N."/>
            <person name="Hagos B."/>
            <person name="Hall J."/>
            <person name="Henson C."/>
            <person name="Hollinger A."/>
            <person name="Honan T."/>
            <person name="Huard M.D."/>
            <person name="Hughes L."/>
            <person name="Hurhula B."/>
            <person name="Husby M.E."/>
            <person name="Kamat A."/>
            <person name="Kanga B."/>
            <person name="Kashin S."/>
            <person name="Khazanovich D."/>
            <person name="Kisner P."/>
            <person name="Lance K."/>
            <person name="Lara M."/>
            <person name="Lee W."/>
            <person name="Lennon N."/>
            <person name="Letendre F."/>
            <person name="LeVine R."/>
            <person name="Lipovsky A."/>
            <person name="Liu X."/>
            <person name="Liu J."/>
            <person name="Liu S."/>
            <person name="Lokyitsang T."/>
            <person name="Lokyitsang Y."/>
            <person name="Lubonja R."/>
            <person name="Lui A."/>
            <person name="MacDonald P."/>
            <person name="Magnisalis V."/>
            <person name="Maru K."/>
            <person name="Matthews C."/>
            <person name="McCusker W."/>
            <person name="McDonough S."/>
            <person name="Mehta T."/>
            <person name="Meldrim J."/>
            <person name="Meneus L."/>
            <person name="Mihai O."/>
            <person name="Mihalev A."/>
            <person name="Mihova T."/>
            <person name="Mittelman R."/>
            <person name="Mlenga V."/>
            <person name="Montmayeur A."/>
            <person name="Mulrain L."/>
            <person name="Navidi A."/>
            <person name="Naylor J."/>
            <person name="Negash T."/>
            <person name="Nguyen T."/>
            <person name="Nguyen N."/>
            <person name="Nicol R."/>
            <person name="Norbu C."/>
            <person name="Norbu N."/>
            <person name="Novod N."/>
            <person name="O'Neill B."/>
            <person name="Osman S."/>
            <person name="Markiewicz E."/>
            <person name="Oyono O.L."/>
            <person name="Patti C."/>
            <person name="Phunkhang P."/>
            <person name="Pierre F."/>
            <person name="Priest M."/>
            <person name="Raghuraman S."/>
            <person name="Rege F."/>
            <person name="Reyes R."/>
            <person name="Rise C."/>
            <person name="Rogov P."/>
            <person name="Ross K."/>
            <person name="Ryan E."/>
            <person name="Settipalli S."/>
            <person name="Shea T."/>
            <person name="Sherpa N."/>
            <person name="Shi L."/>
            <person name="Shih D."/>
            <person name="Sparrow T."/>
            <person name="Spaulding J."/>
            <person name="Stalker J."/>
            <person name="Stange-Thomann N."/>
            <person name="Stavropoulos S."/>
            <person name="Stone C."/>
            <person name="Strader C."/>
            <person name="Tesfaye S."/>
            <person name="Thomson T."/>
            <person name="Thoulutsang Y."/>
            <person name="Thoulutsang D."/>
            <person name="Topham K."/>
            <person name="Topping I."/>
            <person name="Tsamla T."/>
            <person name="Vassiliev H."/>
            <person name="Vo A."/>
            <person name="Wangchuk T."/>
            <person name="Wangdi T."/>
            <person name="Weiand M."/>
            <person name="Wilkinson J."/>
            <person name="Wilson A."/>
            <person name="Yadav S."/>
            <person name="Young G."/>
            <person name="Yu Q."/>
            <person name="Zembek L."/>
            <person name="Zhong D."/>
            <person name="Zimmer A."/>
            <person name="Zwirko Z."/>
            <person name="Jaffe D.B."/>
            <person name="Alvarez P."/>
            <person name="Brockman W."/>
            <person name="Butler J."/>
            <person name="Chin C."/>
            <person name="Gnerre S."/>
            <person name="Grabherr M."/>
            <person name="Kleber M."/>
            <person name="Mauceli E."/>
            <person name="MacCallum I."/>
        </authorList>
    </citation>
    <scope>NUCLEOTIDE SEQUENCE [LARGE SCALE GENOMIC DNA]</scope>
    <source>
        <strain evidence="5 6">TSC#14021-0224.01</strain>
    </source>
</reference>
<dbReference type="Gene3D" id="2.60.120.290">
    <property type="entry name" value="Spermadhesin, CUB domain"/>
    <property type="match status" value="1"/>
</dbReference>
<evidence type="ECO:0000313" key="5">
    <source>
        <dbReference type="EMBL" id="EDV57566.2"/>
    </source>
</evidence>
<dbReference type="OrthoDB" id="6344756at2759"/>
<dbReference type="InterPro" id="IPR058698">
    <property type="entry name" value="CUB_metazoa"/>
</dbReference>
<feature type="region of interest" description="Disordered" evidence="3">
    <location>
        <begin position="547"/>
        <end position="641"/>
    </location>
</feature>
<accession>B3NAP3</accession>
<feature type="compositionally biased region" description="Low complexity" evidence="3">
    <location>
        <begin position="547"/>
        <end position="597"/>
    </location>
</feature>
<name>B3NAP3_DROER</name>
<keyword evidence="6" id="KW-1185">Reference proteome</keyword>
<dbReference type="PANTHER" id="PTHR33236">
    <property type="entry name" value="INTRAFLAGELLAR TRANSPORT PROTEIN 122 FAMILY PROTEIN-RELATED"/>
    <property type="match status" value="1"/>
</dbReference>
<evidence type="ECO:0000256" key="2">
    <source>
        <dbReference type="PROSITE-ProRule" id="PRU00059"/>
    </source>
</evidence>
<organism evidence="5 6">
    <name type="scientific">Drosophila erecta</name>
    <name type="common">Fruit fly</name>
    <dbReference type="NCBI Taxonomy" id="7220"/>
    <lineage>
        <taxon>Eukaryota</taxon>
        <taxon>Metazoa</taxon>
        <taxon>Ecdysozoa</taxon>
        <taxon>Arthropoda</taxon>
        <taxon>Hexapoda</taxon>
        <taxon>Insecta</taxon>
        <taxon>Pterygota</taxon>
        <taxon>Neoptera</taxon>
        <taxon>Endopterygota</taxon>
        <taxon>Diptera</taxon>
        <taxon>Brachycera</taxon>
        <taxon>Muscomorpha</taxon>
        <taxon>Ephydroidea</taxon>
        <taxon>Drosophilidae</taxon>
        <taxon>Drosophila</taxon>
        <taxon>Sophophora</taxon>
    </lineage>
</organism>
<feature type="domain" description="CUB" evidence="4">
    <location>
        <begin position="255"/>
        <end position="335"/>
    </location>
</feature>
<evidence type="ECO:0000256" key="1">
    <source>
        <dbReference type="ARBA" id="ARBA00023157"/>
    </source>
</evidence>
<feature type="disulfide bond" evidence="2">
    <location>
        <begin position="255"/>
        <end position="282"/>
    </location>
</feature>